<dbReference type="InterPro" id="IPR036689">
    <property type="entry name" value="ESAT-6-like_sf"/>
</dbReference>
<sequence>MFTFDHDRARKIIDALETLGENAQAGSNYLSGYTDISFLDQGVINLLSGAHADLTTTVTDQMDHLFEYFQSTLSYNLIDTFRLYRDEEAENRDKLRALEEYFTAEDNMMDDRRDGVSGDPAAGTDADPFRAREDPTSHFTEVQLSGSDIPRDAETPMGVLDIFSITFFVQTVCHFVGWYPLEAVGKRIAGDWTAFAKCAKAYRNLADGVDAIARNLRDHVDQLEQAWTGNAYAACNVAVYAAANDIQTGTAEPLRKIADQYEAAVDAAYQTFRDLEPIIRAIIDAATGIGLIRTLGKGFKEGFELLTKHTNDAVERISEFQATISALSSDLASLASEFTKLEKVGAVPPILDQYDKA</sequence>
<dbReference type="Gene3D" id="1.10.287.1060">
    <property type="entry name" value="ESAT-6-like"/>
    <property type="match status" value="1"/>
</dbReference>
<feature type="region of interest" description="Disordered" evidence="1">
    <location>
        <begin position="109"/>
        <end position="143"/>
    </location>
</feature>
<organism evidence="2 3">
    <name type="scientific">Prauserella shujinwangii</name>
    <dbReference type="NCBI Taxonomy" id="1453103"/>
    <lineage>
        <taxon>Bacteria</taxon>
        <taxon>Bacillati</taxon>
        <taxon>Actinomycetota</taxon>
        <taxon>Actinomycetes</taxon>
        <taxon>Pseudonocardiales</taxon>
        <taxon>Pseudonocardiaceae</taxon>
        <taxon>Prauserella</taxon>
    </lineage>
</organism>
<gene>
    <name evidence="2" type="ORF">B0I33_106378</name>
</gene>
<dbReference type="RefSeq" id="WP_106179786.1">
    <property type="nucleotide sequence ID" value="NZ_PVNH01000006.1"/>
</dbReference>
<keyword evidence="3" id="KW-1185">Reference proteome</keyword>
<feature type="compositionally biased region" description="Basic and acidic residues" evidence="1">
    <location>
        <begin position="127"/>
        <end position="136"/>
    </location>
</feature>
<proteinExistence type="predicted"/>
<dbReference type="Proteomes" id="UP000238362">
    <property type="component" value="Unassembled WGS sequence"/>
</dbReference>
<name>A0A2T0LUC4_9PSEU</name>
<dbReference type="AlphaFoldDB" id="A0A2T0LUC4"/>
<evidence type="ECO:0008006" key="4">
    <source>
        <dbReference type="Google" id="ProtNLM"/>
    </source>
</evidence>
<protein>
    <recommendedName>
        <fullName evidence="4">WXG100 family type VII secretion target</fullName>
    </recommendedName>
</protein>
<comment type="caution">
    <text evidence="2">The sequence shown here is derived from an EMBL/GenBank/DDBJ whole genome shotgun (WGS) entry which is preliminary data.</text>
</comment>
<evidence type="ECO:0000313" key="3">
    <source>
        <dbReference type="Proteomes" id="UP000238362"/>
    </source>
</evidence>
<evidence type="ECO:0000256" key="1">
    <source>
        <dbReference type="SAM" id="MobiDB-lite"/>
    </source>
</evidence>
<dbReference type="SUPFAM" id="SSF140453">
    <property type="entry name" value="EsxAB dimer-like"/>
    <property type="match status" value="1"/>
</dbReference>
<accession>A0A2T0LUC4</accession>
<evidence type="ECO:0000313" key="2">
    <source>
        <dbReference type="EMBL" id="PRX47276.1"/>
    </source>
</evidence>
<dbReference type="OrthoDB" id="3681438at2"/>
<reference evidence="2 3" key="1">
    <citation type="submission" date="2018-03" db="EMBL/GenBank/DDBJ databases">
        <title>Genomic Encyclopedia of Type Strains, Phase III (KMG-III): the genomes of soil and plant-associated and newly described type strains.</title>
        <authorList>
            <person name="Whitman W."/>
        </authorList>
    </citation>
    <scope>NUCLEOTIDE SEQUENCE [LARGE SCALE GENOMIC DNA]</scope>
    <source>
        <strain evidence="2 3">CGMCC 4.7125</strain>
    </source>
</reference>
<dbReference type="EMBL" id="PVNH01000006">
    <property type="protein sequence ID" value="PRX47276.1"/>
    <property type="molecule type" value="Genomic_DNA"/>
</dbReference>